<organism evidence="1 2">
    <name type="scientific">Frankliniella fusca</name>
    <dbReference type="NCBI Taxonomy" id="407009"/>
    <lineage>
        <taxon>Eukaryota</taxon>
        <taxon>Metazoa</taxon>
        <taxon>Ecdysozoa</taxon>
        <taxon>Arthropoda</taxon>
        <taxon>Hexapoda</taxon>
        <taxon>Insecta</taxon>
        <taxon>Pterygota</taxon>
        <taxon>Neoptera</taxon>
        <taxon>Paraneoptera</taxon>
        <taxon>Thysanoptera</taxon>
        <taxon>Terebrantia</taxon>
        <taxon>Thripoidea</taxon>
        <taxon>Thripidae</taxon>
        <taxon>Frankliniella</taxon>
    </lineage>
</organism>
<dbReference type="Proteomes" id="UP001219518">
    <property type="component" value="Unassembled WGS sequence"/>
</dbReference>
<dbReference type="AlphaFoldDB" id="A0AAE1H9H5"/>
<dbReference type="EMBL" id="JAHWGI010000566">
    <property type="protein sequence ID" value="KAK3916666.1"/>
    <property type="molecule type" value="Genomic_DNA"/>
</dbReference>
<evidence type="ECO:0000313" key="1">
    <source>
        <dbReference type="EMBL" id="KAK3916666.1"/>
    </source>
</evidence>
<protein>
    <submittedName>
        <fullName evidence="1">Thymidine phosphorylase</fullName>
    </submittedName>
</protein>
<reference evidence="1" key="1">
    <citation type="submission" date="2021-07" db="EMBL/GenBank/DDBJ databases">
        <authorList>
            <person name="Catto M.A."/>
            <person name="Jacobson A."/>
            <person name="Kennedy G."/>
            <person name="Labadie P."/>
            <person name="Hunt B.G."/>
            <person name="Srinivasan R."/>
        </authorList>
    </citation>
    <scope>NUCLEOTIDE SEQUENCE</scope>
    <source>
        <strain evidence="1">PL_HMW_Pooled</strain>
        <tissue evidence="1">Head</tissue>
    </source>
</reference>
<reference evidence="1" key="2">
    <citation type="journal article" date="2023" name="BMC Genomics">
        <title>Pest status, molecular evolution, and epigenetic factors derived from the genome assembly of Frankliniella fusca, a thysanopteran phytovirus vector.</title>
        <authorList>
            <person name="Catto M.A."/>
            <person name="Labadie P.E."/>
            <person name="Jacobson A.L."/>
            <person name="Kennedy G.G."/>
            <person name="Srinivasan R."/>
            <person name="Hunt B.G."/>
        </authorList>
    </citation>
    <scope>NUCLEOTIDE SEQUENCE</scope>
    <source>
        <strain evidence="1">PL_HMW_Pooled</strain>
    </source>
</reference>
<gene>
    <name evidence="1" type="ORF">KUF71_006317</name>
</gene>
<sequence>MFINVYRLLMTYSLIKPPRGSNVTGGQVMDTMLQLKDIKGEDDKIRKLELQERIDELLDSEIEIPEELELGTHEGLTASVDSYALTAFGGYVARKVRQIKPVSECTECQRMLLQEDEFLERESLLAIRTRGGLLRPSQKLFELLVKLEEAVMTVASGCGVHGTLIFTVLDELLSSHGGLDLVGCDLHQRGLTTSIITFYLNTRMHFVCAESDRAVADSR</sequence>
<name>A0AAE1H9H5_9NEOP</name>
<feature type="non-terminal residue" evidence="1">
    <location>
        <position position="1"/>
    </location>
</feature>
<keyword evidence="2" id="KW-1185">Reference proteome</keyword>
<evidence type="ECO:0000313" key="2">
    <source>
        <dbReference type="Proteomes" id="UP001219518"/>
    </source>
</evidence>
<proteinExistence type="predicted"/>
<comment type="caution">
    <text evidence="1">The sequence shown here is derived from an EMBL/GenBank/DDBJ whole genome shotgun (WGS) entry which is preliminary data.</text>
</comment>
<accession>A0AAE1H9H5</accession>